<feature type="domain" description="SpoVT-AbrB" evidence="2">
    <location>
        <begin position="3"/>
        <end position="48"/>
    </location>
</feature>
<dbReference type="InterPro" id="IPR039052">
    <property type="entry name" value="Antitox_PemI-like"/>
</dbReference>
<dbReference type="SUPFAM" id="SSF89447">
    <property type="entry name" value="AbrB/MazE/MraZ-like"/>
    <property type="match status" value="1"/>
</dbReference>
<proteinExistence type="predicted"/>
<dbReference type="PANTHER" id="PTHR40516:SF1">
    <property type="entry name" value="ANTITOXIN CHPS-RELATED"/>
    <property type="match status" value="1"/>
</dbReference>
<evidence type="ECO:0000313" key="3">
    <source>
        <dbReference type="EMBL" id="BAY82720.1"/>
    </source>
</evidence>
<dbReference type="OrthoDB" id="9795766at2"/>
<dbReference type="Proteomes" id="UP000218418">
    <property type="component" value="Chromosome"/>
</dbReference>
<gene>
    <name evidence="3" type="ORF">NIES267_22040</name>
</gene>
<dbReference type="GO" id="GO:0097351">
    <property type="term" value="F:toxin sequestering activity"/>
    <property type="evidence" value="ECO:0007669"/>
    <property type="project" value="InterPro"/>
</dbReference>
<keyword evidence="4" id="KW-1185">Reference proteome</keyword>
<protein>
    <submittedName>
        <fullName evidence="3">Transcriptional regulator/antitoxin, MazE</fullName>
    </submittedName>
</protein>
<dbReference type="EMBL" id="AP018227">
    <property type="protein sequence ID" value="BAY82720.1"/>
    <property type="molecule type" value="Genomic_DNA"/>
</dbReference>
<evidence type="ECO:0000313" key="4">
    <source>
        <dbReference type="Proteomes" id="UP000218418"/>
    </source>
</evidence>
<dbReference type="SMART" id="SM00966">
    <property type="entry name" value="SpoVT_AbrB"/>
    <property type="match status" value="1"/>
</dbReference>
<keyword evidence="1" id="KW-0238">DNA-binding</keyword>
<dbReference type="InterPro" id="IPR037914">
    <property type="entry name" value="SpoVT-AbrB_sf"/>
</dbReference>
<dbReference type="GO" id="GO:0003677">
    <property type="term" value="F:DNA binding"/>
    <property type="evidence" value="ECO:0007669"/>
    <property type="project" value="UniProtKB-UniRule"/>
</dbReference>
<sequence length="72" mass="8152">MFSIIAKWGNSLAIRIPQNIAKEIDLAEGSEVKLDIVDGNLVLKPKKRSKYTLNQLVEEITPDNLHDEMFSL</sequence>
<name>A0A1Z4LNA6_9CYAN</name>
<dbReference type="InterPro" id="IPR007159">
    <property type="entry name" value="SpoVT-AbrB_dom"/>
</dbReference>
<dbReference type="AlphaFoldDB" id="A0A1Z4LNA6"/>
<organism evidence="3 4">
    <name type="scientific">Calothrix parasitica NIES-267</name>
    <dbReference type="NCBI Taxonomy" id="1973488"/>
    <lineage>
        <taxon>Bacteria</taxon>
        <taxon>Bacillati</taxon>
        <taxon>Cyanobacteriota</taxon>
        <taxon>Cyanophyceae</taxon>
        <taxon>Nostocales</taxon>
        <taxon>Calotrichaceae</taxon>
        <taxon>Calothrix</taxon>
    </lineage>
</organism>
<evidence type="ECO:0000259" key="2">
    <source>
        <dbReference type="PROSITE" id="PS51740"/>
    </source>
</evidence>
<reference evidence="3 4" key="1">
    <citation type="submission" date="2017-06" db="EMBL/GenBank/DDBJ databases">
        <title>Genome sequencing of cyanobaciteial culture collection at National Institute for Environmental Studies (NIES).</title>
        <authorList>
            <person name="Hirose Y."/>
            <person name="Shimura Y."/>
            <person name="Fujisawa T."/>
            <person name="Nakamura Y."/>
            <person name="Kawachi M."/>
        </authorList>
    </citation>
    <scope>NUCLEOTIDE SEQUENCE [LARGE SCALE GENOMIC DNA]</scope>
    <source>
        <strain evidence="3 4">NIES-267</strain>
    </source>
</reference>
<dbReference type="PROSITE" id="PS51740">
    <property type="entry name" value="SPOVT_ABRB"/>
    <property type="match status" value="1"/>
</dbReference>
<dbReference type="PANTHER" id="PTHR40516">
    <property type="entry name" value="ANTITOXIN CHPS-RELATED"/>
    <property type="match status" value="1"/>
</dbReference>
<accession>A0A1Z4LNA6</accession>
<evidence type="ECO:0000256" key="1">
    <source>
        <dbReference type="PROSITE-ProRule" id="PRU01076"/>
    </source>
</evidence>
<dbReference type="Gene3D" id="2.10.260.10">
    <property type="match status" value="1"/>
</dbReference>
<dbReference type="Pfam" id="PF04014">
    <property type="entry name" value="MazE_antitoxin"/>
    <property type="match status" value="1"/>
</dbReference>